<organism evidence="1 2">
    <name type="scientific">Periplaneta americana</name>
    <name type="common">American cockroach</name>
    <name type="synonym">Blatta americana</name>
    <dbReference type="NCBI Taxonomy" id="6978"/>
    <lineage>
        <taxon>Eukaryota</taxon>
        <taxon>Metazoa</taxon>
        <taxon>Ecdysozoa</taxon>
        <taxon>Arthropoda</taxon>
        <taxon>Hexapoda</taxon>
        <taxon>Insecta</taxon>
        <taxon>Pterygota</taxon>
        <taxon>Neoptera</taxon>
        <taxon>Polyneoptera</taxon>
        <taxon>Dictyoptera</taxon>
        <taxon>Blattodea</taxon>
        <taxon>Blattoidea</taxon>
        <taxon>Blattidae</taxon>
        <taxon>Blattinae</taxon>
        <taxon>Periplaneta</taxon>
    </lineage>
</organism>
<dbReference type="Proteomes" id="UP001148838">
    <property type="component" value="Unassembled WGS sequence"/>
</dbReference>
<evidence type="ECO:0000313" key="2">
    <source>
        <dbReference type="Proteomes" id="UP001148838"/>
    </source>
</evidence>
<keyword evidence="2" id="KW-1185">Reference proteome</keyword>
<dbReference type="InterPro" id="IPR036397">
    <property type="entry name" value="RNaseH_sf"/>
</dbReference>
<accession>A0ABQ8SW22</accession>
<gene>
    <name evidence="1" type="ORF">ANN_14344</name>
</gene>
<proteinExistence type="predicted"/>
<reference evidence="1 2" key="1">
    <citation type="journal article" date="2022" name="Allergy">
        <title>Genome assembly and annotation of Periplaneta americana reveal a comprehensive cockroach allergen profile.</title>
        <authorList>
            <person name="Wang L."/>
            <person name="Xiong Q."/>
            <person name="Saelim N."/>
            <person name="Wang L."/>
            <person name="Nong W."/>
            <person name="Wan A.T."/>
            <person name="Shi M."/>
            <person name="Liu X."/>
            <person name="Cao Q."/>
            <person name="Hui J.H.L."/>
            <person name="Sookrung N."/>
            <person name="Leung T.F."/>
            <person name="Tungtrongchitr A."/>
            <person name="Tsui S.K.W."/>
        </authorList>
    </citation>
    <scope>NUCLEOTIDE SEQUENCE [LARGE SCALE GENOMIC DNA]</scope>
    <source>
        <strain evidence="1">PWHHKU_190912</strain>
    </source>
</reference>
<sequence length="89" mass="10357">MVIQHTEPRLLNVFKWKLSSSVDWSQQSLYERPSISPDLIHIDFLLRSHMRDKIHTTLSENRDDLAARIREASENVTLAHAVEGARKSY</sequence>
<comment type="caution">
    <text evidence="1">The sequence shown here is derived from an EMBL/GenBank/DDBJ whole genome shotgun (WGS) entry which is preliminary data.</text>
</comment>
<dbReference type="EMBL" id="JAJSOF020000019">
    <property type="protein sequence ID" value="KAJ4438399.1"/>
    <property type="molecule type" value="Genomic_DNA"/>
</dbReference>
<protein>
    <submittedName>
        <fullName evidence="1">Uncharacterized protein</fullName>
    </submittedName>
</protein>
<dbReference type="Gene3D" id="3.30.420.10">
    <property type="entry name" value="Ribonuclease H-like superfamily/Ribonuclease H"/>
    <property type="match status" value="1"/>
</dbReference>
<name>A0ABQ8SW22_PERAM</name>
<evidence type="ECO:0000313" key="1">
    <source>
        <dbReference type="EMBL" id="KAJ4438399.1"/>
    </source>
</evidence>